<dbReference type="Pfam" id="PF00653">
    <property type="entry name" value="BIR"/>
    <property type="match status" value="2"/>
</dbReference>
<keyword evidence="3" id="KW-0862">Zinc</keyword>
<dbReference type="GO" id="GO:0005634">
    <property type="term" value="C:nucleus"/>
    <property type="evidence" value="ECO:0007669"/>
    <property type="project" value="TreeGrafter"/>
</dbReference>
<dbReference type="GO" id="GO:0008270">
    <property type="term" value="F:zinc ion binding"/>
    <property type="evidence" value="ECO:0007669"/>
    <property type="project" value="UniProtKB-KW"/>
</dbReference>
<dbReference type="PROSITE" id="PS50089">
    <property type="entry name" value="ZF_RING_2"/>
    <property type="match status" value="1"/>
</dbReference>
<dbReference type="Gene3D" id="1.10.533.10">
    <property type="entry name" value="Death Domain, Fas"/>
    <property type="match status" value="1"/>
</dbReference>
<evidence type="ECO:0000256" key="1">
    <source>
        <dbReference type="ARBA" id="ARBA00006672"/>
    </source>
</evidence>
<dbReference type="CDD" id="cd00022">
    <property type="entry name" value="BIR"/>
    <property type="match status" value="2"/>
</dbReference>
<dbReference type="AlphaFoldDB" id="A0A5E4NSY8"/>
<evidence type="ECO:0000256" key="3">
    <source>
        <dbReference type="ARBA" id="ARBA00022833"/>
    </source>
</evidence>
<dbReference type="PANTHER" id="PTHR10044">
    <property type="entry name" value="INHIBITOR OF APOPTOSIS"/>
    <property type="match status" value="1"/>
</dbReference>
<keyword evidence="7" id="KW-1185">Reference proteome</keyword>
<dbReference type="GO" id="GO:0051726">
    <property type="term" value="P:regulation of cell cycle"/>
    <property type="evidence" value="ECO:0007669"/>
    <property type="project" value="TreeGrafter"/>
</dbReference>
<evidence type="ECO:0000256" key="2">
    <source>
        <dbReference type="ARBA" id="ARBA00022771"/>
    </source>
</evidence>
<dbReference type="GO" id="GO:0043027">
    <property type="term" value="F:cysteine-type endopeptidase inhibitor activity involved in apoptotic process"/>
    <property type="evidence" value="ECO:0007669"/>
    <property type="project" value="TreeGrafter"/>
</dbReference>
<dbReference type="EMBL" id="CABPRJ010002439">
    <property type="protein sequence ID" value="VVC46145.1"/>
    <property type="molecule type" value="Genomic_DNA"/>
</dbReference>
<name>A0A5E4NSY8_9HEMI</name>
<dbReference type="SUPFAM" id="SSF57924">
    <property type="entry name" value="Inhibitor of apoptosis (IAP) repeat"/>
    <property type="match status" value="2"/>
</dbReference>
<gene>
    <name evidence="6" type="ORF">CINCED_3A022491</name>
</gene>
<feature type="domain" description="RING-type" evidence="5">
    <location>
        <begin position="322"/>
        <end position="357"/>
    </location>
</feature>
<dbReference type="OrthoDB" id="6624397at2759"/>
<dbReference type="GO" id="GO:0061630">
    <property type="term" value="F:ubiquitin protein ligase activity"/>
    <property type="evidence" value="ECO:0007669"/>
    <property type="project" value="TreeGrafter"/>
</dbReference>
<sequence length="445" mass="50723">MQQPSRKPLESILYLQTGLSVAVQRETIKEIVYPSNRMYEPSILSDPASKIRIRWDLTILGNRLKTFRKGWKIDFISSAEMANAGFYYTGTQDLVKCVYCPKAFQYWKPGDIPQVLHKRESPDCPFFKDSQGVKPNLDKEVDRFQNFLYAIGVKQLFSVLEKNKSLTTFESRLNTFEDCTTYTGHDIFNLCKAGFYFMEGDESEDKLLCFCCNQVLPSWKNNENPWIRHSHISPNCSFIQLTMGRQYVKRNSEAMLALGHVMLDVKPKIPFTNGNNNTTNSTKRYSGDAKLLSRKKLKLDHTYSLNYSEKITNNTIPDSMLCKICLKEPLAVIFIPCGHIIACIACAVTLDECAVCRETFTITLRIFVDFKEIKNNNSGLACLPPQNTSQSTSPNSMLCKMCRKEEISVAFVPCRHVVCCFECAVKNVSCCVCSTPFYALIQVYL</sequence>
<organism evidence="6 7">
    <name type="scientific">Cinara cedri</name>
    <dbReference type="NCBI Taxonomy" id="506608"/>
    <lineage>
        <taxon>Eukaryota</taxon>
        <taxon>Metazoa</taxon>
        <taxon>Ecdysozoa</taxon>
        <taxon>Arthropoda</taxon>
        <taxon>Hexapoda</taxon>
        <taxon>Insecta</taxon>
        <taxon>Pterygota</taxon>
        <taxon>Neoptera</taxon>
        <taxon>Paraneoptera</taxon>
        <taxon>Hemiptera</taxon>
        <taxon>Sternorrhyncha</taxon>
        <taxon>Aphidomorpha</taxon>
        <taxon>Aphidoidea</taxon>
        <taxon>Aphididae</taxon>
        <taxon>Lachninae</taxon>
        <taxon>Cinara</taxon>
    </lineage>
</organism>
<dbReference type="InterPro" id="IPR001841">
    <property type="entry name" value="Znf_RING"/>
</dbReference>
<accession>A0A5E4NSY8</accession>
<dbReference type="PANTHER" id="PTHR10044:SF139">
    <property type="entry name" value="DEATH-ASSOCIATED INHIBITOR OF APOPTOSIS 2"/>
    <property type="match status" value="1"/>
</dbReference>
<dbReference type="InterPro" id="IPR050784">
    <property type="entry name" value="IAP"/>
</dbReference>
<dbReference type="InterPro" id="IPR001370">
    <property type="entry name" value="BIR_rpt"/>
</dbReference>
<evidence type="ECO:0000256" key="4">
    <source>
        <dbReference type="PROSITE-ProRule" id="PRU00175"/>
    </source>
</evidence>
<dbReference type="SMART" id="SM00184">
    <property type="entry name" value="RING"/>
    <property type="match status" value="2"/>
</dbReference>
<dbReference type="SMART" id="SM00238">
    <property type="entry name" value="BIR"/>
    <property type="match status" value="2"/>
</dbReference>
<reference evidence="6 7" key="1">
    <citation type="submission" date="2019-08" db="EMBL/GenBank/DDBJ databases">
        <authorList>
            <person name="Alioto T."/>
            <person name="Alioto T."/>
            <person name="Gomez Garrido J."/>
        </authorList>
    </citation>
    <scope>NUCLEOTIDE SEQUENCE [LARGE SCALE GENOMIC DNA]</scope>
</reference>
<dbReference type="Pfam" id="PF13920">
    <property type="entry name" value="zf-C3HC4_3"/>
    <property type="match status" value="2"/>
</dbReference>
<protein>
    <submittedName>
        <fullName evidence="6">BIR repeat,Zinc finger, RING/FYVE/PHD-type,Zinc finger, RING-type</fullName>
    </submittedName>
</protein>
<evidence type="ECO:0000259" key="5">
    <source>
        <dbReference type="PROSITE" id="PS50089"/>
    </source>
</evidence>
<dbReference type="Gene3D" id="3.30.40.10">
    <property type="entry name" value="Zinc/RING finger domain, C3HC4 (zinc finger)"/>
    <property type="match status" value="1"/>
</dbReference>
<dbReference type="Proteomes" id="UP000325440">
    <property type="component" value="Unassembled WGS sequence"/>
</dbReference>
<dbReference type="InterPro" id="IPR013083">
    <property type="entry name" value="Znf_RING/FYVE/PHD"/>
</dbReference>
<dbReference type="GO" id="GO:0005737">
    <property type="term" value="C:cytoplasm"/>
    <property type="evidence" value="ECO:0007669"/>
    <property type="project" value="TreeGrafter"/>
</dbReference>
<dbReference type="InterPro" id="IPR011029">
    <property type="entry name" value="DEATH-like_dom_sf"/>
</dbReference>
<dbReference type="GO" id="GO:0043066">
    <property type="term" value="P:negative regulation of apoptotic process"/>
    <property type="evidence" value="ECO:0007669"/>
    <property type="project" value="TreeGrafter"/>
</dbReference>
<dbReference type="GO" id="GO:0031398">
    <property type="term" value="P:positive regulation of protein ubiquitination"/>
    <property type="evidence" value="ECO:0007669"/>
    <property type="project" value="TreeGrafter"/>
</dbReference>
<dbReference type="PROSITE" id="PS50143">
    <property type="entry name" value="BIR_REPEAT_2"/>
    <property type="match status" value="2"/>
</dbReference>
<comment type="similarity">
    <text evidence="1">Belongs to the IAP family.</text>
</comment>
<keyword evidence="2 4" id="KW-0863">Zinc-finger</keyword>
<proteinExistence type="inferred from homology"/>
<dbReference type="Gene3D" id="1.10.1170.10">
    <property type="entry name" value="Inhibitor Of Apoptosis Protein (2mihbC-IAP-1), Chain A"/>
    <property type="match status" value="3"/>
</dbReference>
<evidence type="ECO:0000313" key="7">
    <source>
        <dbReference type="Proteomes" id="UP000325440"/>
    </source>
</evidence>
<keyword evidence="2 4" id="KW-0479">Metal-binding</keyword>
<evidence type="ECO:0000313" key="6">
    <source>
        <dbReference type="EMBL" id="VVC46145.1"/>
    </source>
</evidence>